<sequence>MMFLRQSLKFAEREKLSKFSLEKESALHRKSLKIDQV</sequence>
<evidence type="ECO:0000313" key="2">
    <source>
        <dbReference type="Proteomes" id="UP000058857"/>
    </source>
</evidence>
<dbReference type="PATRIC" id="fig|280505.15.peg.1534"/>
<gene>
    <name evidence="1" type="ORF">LBBP_01571</name>
</gene>
<accession>A0A0S2IQC4</accession>
<dbReference type="AlphaFoldDB" id="A0A0S2IQC4"/>
<reference evidence="1 2" key="1">
    <citation type="journal article" date="2015" name="PLoS Negl. Trop. Dis.">
        <title>Distribution of Plasmids in Distinct Leptospira Pathogenic Species.</title>
        <authorList>
            <person name="Wang Y."/>
            <person name="Zhuang X."/>
            <person name="Zhong Y."/>
            <person name="Zhang C."/>
            <person name="Zhang Y."/>
            <person name="Zeng L."/>
            <person name="Zhu Y."/>
            <person name="He P."/>
            <person name="Dong K."/>
            <person name="Pal U."/>
            <person name="Guo X."/>
            <person name="Qin J."/>
        </authorList>
    </citation>
    <scope>NUCLEOTIDE SEQUENCE [LARGE SCALE GENOMIC DNA]</scope>
    <source>
        <strain evidence="1 2">56604</strain>
    </source>
</reference>
<name>A0A0S2IQC4_LEPBO</name>
<protein>
    <submittedName>
        <fullName evidence="1">Uncharacterized protein</fullName>
    </submittedName>
</protein>
<dbReference type="EMBL" id="CP012029">
    <property type="protein sequence ID" value="ALO25860.1"/>
    <property type="molecule type" value="Genomic_DNA"/>
</dbReference>
<proteinExistence type="predicted"/>
<evidence type="ECO:0000313" key="1">
    <source>
        <dbReference type="EMBL" id="ALO25860.1"/>
    </source>
</evidence>
<dbReference type="Proteomes" id="UP000058857">
    <property type="component" value="Chromosome 1"/>
</dbReference>
<organism evidence="1">
    <name type="scientific">Leptospira borgpetersenii serovar Ballum</name>
    <dbReference type="NCBI Taxonomy" id="280505"/>
    <lineage>
        <taxon>Bacteria</taxon>
        <taxon>Pseudomonadati</taxon>
        <taxon>Spirochaetota</taxon>
        <taxon>Spirochaetia</taxon>
        <taxon>Leptospirales</taxon>
        <taxon>Leptospiraceae</taxon>
        <taxon>Leptospira</taxon>
    </lineage>
</organism>